<dbReference type="Proteomes" id="UP000604825">
    <property type="component" value="Unassembled WGS sequence"/>
</dbReference>
<accession>A0A811NEL5</accession>
<sequence length="256" mass="27968">MSSGDRPPWLKKLKRIIGRRLRSGSLSTKAARQLCDEVLPSIQRHSPPPAVSAAVDVWRSDRRPSWELEQFIGKCYRSGTSAPRTHSIYSMNCFLKRGPAPLIALTQLLTVVARASVSSTVRDGPVLAVSLFNRMARAGGKKVAPDAATYTTLISCYCQAGCLNLGFAALGQIIKTGLRADAVIFTPLLRTLCAEKRTSDAVNIVLQRMPELGYTPNVFSYTTLLKGLCDEKKCEEAVELIHMMAEDDNCPPNAVS</sequence>
<comment type="similarity">
    <text evidence="1">Belongs to the PPR family. P subfamily.</text>
</comment>
<name>A0A811NEL5_9POAL</name>
<dbReference type="InterPro" id="IPR011990">
    <property type="entry name" value="TPR-like_helical_dom_sf"/>
</dbReference>
<dbReference type="AlphaFoldDB" id="A0A811NEL5"/>
<proteinExistence type="inferred from homology"/>
<organism evidence="5 6">
    <name type="scientific">Miscanthus lutarioriparius</name>
    <dbReference type="NCBI Taxonomy" id="422564"/>
    <lineage>
        <taxon>Eukaryota</taxon>
        <taxon>Viridiplantae</taxon>
        <taxon>Streptophyta</taxon>
        <taxon>Embryophyta</taxon>
        <taxon>Tracheophyta</taxon>
        <taxon>Spermatophyta</taxon>
        <taxon>Magnoliopsida</taxon>
        <taxon>Liliopsida</taxon>
        <taxon>Poales</taxon>
        <taxon>Poaceae</taxon>
        <taxon>PACMAD clade</taxon>
        <taxon>Panicoideae</taxon>
        <taxon>Andropogonodae</taxon>
        <taxon>Andropogoneae</taxon>
        <taxon>Saccharinae</taxon>
        <taxon>Miscanthus</taxon>
    </lineage>
</organism>
<evidence type="ECO:0000256" key="2">
    <source>
        <dbReference type="ARBA" id="ARBA00022737"/>
    </source>
</evidence>
<evidence type="ECO:0000256" key="4">
    <source>
        <dbReference type="PROSITE-ProRule" id="PRU00708"/>
    </source>
</evidence>
<dbReference type="Gene3D" id="1.25.40.10">
    <property type="entry name" value="Tetratricopeptide repeat domain"/>
    <property type="match status" value="1"/>
</dbReference>
<evidence type="ECO:0000256" key="3">
    <source>
        <dbReference type="ARBA" id="ARBA00022946"/>
    </source>
</evidence>
<dbReference type="Pfam" id="PF12854">
    <property type="entry name" value="PPR_1"/>
    <property type="match status" value="1"/>
</dbReference>
<dbReference type="PROSITE" id="PS51375">
    <property type="entry name" value="PPR"/>
    <property type="match status" value="3"/>
</dbReference>
<comment type="caution">
    <text evidence="5">The sequence shown here is derived from an EMBL/GenBank/DDBJ whole genome shotgun (WGS) entry which is preliminary data.</text>
</comment>
<keyword evidence="2" id="KW-0677">Repeat</keyword>
<feature type="repeat" description="PPR" evidence="4">
    <location>
        <begin position="146"/>
        <end position="180"/>
    </location>
</feature>
<feature type="repeat" description="PPR" evidence="4">
    <location>
        <begin position="217"/>
        <end position="251"/>
    </location>
</feature>
<keyword evidence="6" id="KW-1185">Reference proteome</keyword>
<protein>
    <recommendedName>
        <fullName evidence="7">Pentatricopeptide repeat-containing protein</fullName>
    </recommendedName>
</protein>
<evidence type="ECO:0000313" key="5">
    <source>
        <dbReference type="EMBL" id="CAD6220974.1"/>
    </source>
</evidence>
<dbReference type="NCBIfam" id="TIGR00756">
    <property type="entry name" value="PPR"/>
    <property type="match status" value="2"/>
</dbReference>
<evidence type="ECO:0000313" key="6">
    <source>
        <dbReference type="Proteomes" id="UP000604825"/>
    </source>
</evidence>
<dbReference type="EMBL" id="CAJGYO010000003">
    <property type="protein sequence ID" value="CAD6220974.1"/>
    <property type="molecule type" value="Genomic_DNA"/>
</dbReference>
<keyword evidence="3" id="KW-0809">Transit peptide</keyword>
<evidence type="ECO:0000256" key="1">
    <source>
        <dbReference type="ARBA" id="ARBA00007626"/>
    </source>
</evidence>
<dbReference type="OrthoDB" id="185373at2759"/>
<evidence type="ECO:0008006" key="7">
    <source>
        <dbReference type="Google" id="ProtNLM"/>
    </source>
</evidence>
<feature type="repeat" description="PPR" evidence="4">
    <location>
        <begin position="181"/>
        <end position="216"/>
    </location>
</feature>
<reference evidence="5" key="1">
    <citation type="submission" date="2020-10" db="EMBL/GenBank/DDBJ databases">
        <authorList>
            <person name="Han B."/>
            <person name="Lu T."/>
            <person name="Zhao Q."/>
            <person name="Huang X."/>
            <person name="Zhao Y."/>
        </authorList>
    </citation>
    <scope>NUCLEOTIDE SEQUENCE</scope>
</reference>
<dbReference type="PANTHER" id="PTHR47941">
    <property type="entry name" value="PENTATRICOPEPTIDE REPEAT-CONTAINING PROTEIN 3, MITOCHONDRIAL"/>
    <property type="match status" value="1"/>
</dbReference>
<dbReference type="Pfam" id="PF13041">
    <property type="entry name" value="PPR_2"/>
    <property type="match status" value="1"/>
</dbReference>
<dbReference type="InterPro" id="IPR002885">
    <property type="entry name" value="PPR_rpt"/>
</dbReference>
<gene>
    <name evidence="5" type="ORF">NCGR_LOCUS14381</name>
</gene>